<protein>
    <submittedName>
        <fullName evidence="1">Uncharacterized protein</fullName>
    </submittedName>
</protein>
<proteinExistence type="predicted"/>
<gene>
    <name evidence="1" type="ORF">MMON_38520</name>
</gene>
<reference evidence="1 2" key="1">
    <citation type="journal article" date="2019" name="Emerg. Microbes Infect.">
        <title>Comprehensive subspecies identification of 175 nontuberculous mycobacteria species based on 7547 genomic profiles.</title>
        <authorList>
            <person name="Matsumoto Y."/>
            <person name="Kinjo T."/>
            <person name="Motooka D."/>
            <person name="Nabeya D."/>
            <person name="Jung N."/>
            <person name="Uechi K."/>
            <person name="Horii T."/>
            <person name="Iida T."/>
            <person name="Fujita J."/>
            <person name="Nakamura S."/>
        </authorList>
    </citation>
    <scope>NUCLEOTIDE SEQUENCE [LARGE SCALE GENOMIC DNA]</scope>
    <source>
        <strain evidence="1 2">JCM 15658</strain>
    </source>
</reference>
<keyword evidence="2" id="KW-1185">Reference proteome</keyword>
<accession>A0AAD1J1W7</accession>
<evidence type="ECO:0000313" key="1">
    <source>
        <dbReference type="EMBL" id="BBZ62551.1"/>
    </source>
</evidence>
<dbReference type="AlphaFoldDB" id="A0AAD1J1W7"/>
<dbReference type="EMBL" id="AP022617">
    <property type="protein sequence ID" value="BBZ62551.1"/>
    <property type="molecule type" value="Genomic_DNA"/>
</dbReference>
<name>A0AAD1J1W7_MYCMB</name>
<evidence type="ECO:0000313" key="2">
    <source>
        <dbReference type="Proteomes" id="UP000466039"/>
    </source>
</evidence>
<dbReference type="Proteomes" id="UP000466039">
    <property type="component" value="Chromosome"/>
</dbReference>
<organism evidence="1 2">
    <name type="scientific">Mycolicibacterium monacense</name>
    <name type="common">Mycobacterium monacense</name>
    <dbReference type="NCBI Taxonomy" id="85693"/>
    <lineage>
        <taxon>Bacteria</taxon>
        <taxon>Bacillati</taxon>
        <taxon>Actinomycetota</taxon>
        <taxon>Actinomycetes</taxon>
        <taxon>Mycobacteriales</taxon>
        <taxon>Mycobacteriaceae</taxon>
        <taxon>Mycolicibacterium</taxon>
    </lineage>
</organism>
<sequence length="144" mass="14874">MLCAREEQIGGQVFAVPLSLSSFDVSVDESQGHCASASRFAAGRSIRRVGGAQVPCRPRRQAPARGAVAIAGGATCSTKEVIASRPGRLIAVPIMERLGAVGCCGAATHRVDDQTSGQILRNPVDHSNADHTRGVAAIKSAASR</sequence>